<dbReference type="STRING" id="343874.GCA_000805695_03150"/>
<accession>A0A376GFH9</accession>
<dbReference type="Proteomes" id="UP000254737">
    <property type="component" value="Unassembled WGS sequence"/>
</dbReference>
<name>A0A376GFH9_9FLAO</name>
<sequence length="106" mass="12526">MSKIIIVPINKEAELKLDYDTASPNELIEIRLNESEFNILWKKGVFDLINQTCNSIIDDYEDEKINNLVLIENTYNQLKKTYPECENIINIFHKALELKTSIHFYF</sequence>
<gene>
    <name evidence="2" type="ORF">EGI89_06640</name>
    <name evidence="1" type="ORF">FH779_13865</name>
    <name evidence="3" type="ORF">NCTC13456_03272</name>
</gene>
<keyword evidence="6" id="KW-1185">Reference proteome</keyword>
<protein>
    <submittedName>
        <fullName evidence="3">Uncharacterized protein</fullName>
    </submittedName>
</protein>
<dbReference type="EMBL" id="UFXS01000001">
    <property type="protein sequence ID" value="STD59605.1"/>
    <property type="molecule type" value="Genomic_DNA"/>
</dbReference>
<dbReference type="Gene3D" id="3.40.1760.20">
    <property type="match status" value="1"/>
</dbReference>
<dbReference type="Proteomes" id="UP000267844">
    <property type="component" value="Unassembled WGS sequence"/>
</dbReference>
<reference evidence="1 6" key="3">
    <citation type="submission" date="2019-06" db="EMBL/GenBank/DDBJ databases">
        <title>Emergence of pandrug resistant Empedobacter falsenii in China.</title>
        <authorList>
            <person name="Dong N."/>
            <person name="Chen S."/>
            <person name="Zhang R."/>
        </authorList>
    </citation>
    <scope>NUCLEOTIDE SEQUENCE [LARGE SCALE GENOMIC DNA]</scope>
    <source>
        <strain evidence="1 6">1681-1</strain>
    </source>
</reference>
<evidence type="ECO:0000313" key="1">
    <source>
        <dbReference type="EMBL" id="QLL59105.1"/>
    </source>
</evidence>
<dbReference type="InterPro" id="IPR038223">
    <property type="entry name" value="DMP12_sf"/>
</dbReference>
<evidence type="ECO:0000313" key="3">
    <source>
        <dbReference type="EMBL" id="STD59605.1"/>
    </source>
</evidence>
<dbReference type="AlphaFoldDB" id="A0A376GFH9"/>
<evidence type="ECO:0000313" key="4">
    <source>
        <dbReference type="Proteomes" id="UP000254737"/>
    </source>
</evidence>
<dbReference type="GeneID" id="78402565"/>
<evidence type="ECO:0000313" key="2">
    <source>
        <dbReference type="EMBL" id="RRT92217.1"/>
    </source>
</evidence>
<organism evidence="3 4">
    <name type="scientific">Empedobacter falsenii</name>
    <dbReference type="NCBI Taxonomy" id="343874"/>
    <lineage>
        <taxon>Bacteria</taxon>
        <taxon>Pseudomonadati</taxon>
        <taxon>Bacteroidota</taxon>
        <taxon>Flavobacteriia</taxon>
        <taxon>Flavobacteriales</taxon>
        <taxon>Weeksellaceae</taxon>
        <taxon>Empedobacter</taxon>
    </lineage>
</organism>
<reference evidence="2 5" key="2">
    <citation type="submission" date="2018-10" db="EMBL/GenBank/DDBJ databases">
        <title>Transmission dynamics of multidrug resistant bacteria on intensive care unit surfaces.</title>
        <authorList>
            <person name="D'Souza A.W."/>
            <person name="Potter R.F."/>
            <person name="Wallace M."/>
            <person name="Shupe A."/>
            <person name="Patel S."/>
            <person name="Sun S."/>
            <person name="Gul D."/>
            <person name="Kwon J.H."/>
            <person name="Andleeb S."/>
            <person name="Burnham C.-A.D."/>
            <person name="Dantas G."/>
        </authorList>
    </citation>
    <scope>NUCLEOTIDE SEQUENCE [LARGE SCALE GENOMIC DNA]</scope>
    <source>
        <strain evidence="2 5">WF_348</strain>
    </source>
</reference>
<dbReference type="EMBL" id="CP040908">
    <property type="protein sequence ID" value="QLL59105.1"/>
    <property type="molecule type" value="Genomic_DNA"/>
</dbReference>
<dbReference type="Proteomes" id="UP000510643">
    <property type="component" value="Chromosome"/>
</dbReference>
<evidence type="ECO:0000313" key="5">
    <source>
        <dbReference type="Proteomes" id="UP000267844"/>
    </source>
</evidence>
<reference evidence="3 4" key="1">
    <citation type="submission" date="2018-06" db="EMBL/GenBank/DDBJ databases">
        <authorList>
            <consortium name="Pathogen Informatics"/>
            <person name="Doyle S."/>
        </authorList>
    </citation>
    <scope>NUCLEOTIDE SEQUENCE [LARGE SCALE GENOMIC DNA]</scope>
    <source>
        <strain evidence="3 4">NCTC13456</strain>
    </source>
</reference>
<evidence type="ECO:0000313" key="6">
    <source>
        <dbReference type="Proteomes" id="UP000510643"/>
    </source>
</evidence>
<dbReference type="RefSeq" id="WP_115002126.1">
    <property type="nucleotide sequence ID" value="NZ_CP040908.1"/>
</dbReference>
<dbReference type="EMBL" id="RHPO01000010">
    <property type="protein sequence ID" value="RRT92217.1"/>
    <property type="molecule type" value="Genomic_DNA"/>
</dbReference>
<proteinExistence type="predicted"/>
<dbReference type="KEGG" id="efal:FH779_13865"/>